<dbReference type="InterPro" id="IPR027417">
    <property type="entry name" value="P-loop_NTPase"/>
</dbReference>
<protein>
    <recommendedName>
        <fullName evidence="4">Helicase C-terminal domain-containing protein</fullName>
    </recommendedName>
</protein>
<name>A0A5N6TDP4_ASPAV</name>
<accession>A0A5N6TDP4</accession>
<evidence type="ECO:0008006" key="4">
    <source>
        <dbReference type="Google" id="ProtNLM"/>
    </source>
</evidence>
<dbReference type="Proteomes" id="UP000325780">
    <property type="component" value="Unassembled WGS sequence"/>
</dbReference>
<gene>
    <name evidence="2" type="ORF">BDV25DRAFT_166691</name>
</gene>
<proteinExistence type="predicted"/>
<organism evidence="2 3">
    <name type="scientific">Aspergillus avenaceus</name>
    <dbReference type="NCBI Taxonomy" id="36643"/>
    <lineage>
        <taxon>Eukaryota</taxon>
        <taxon>Fungi</taxon>
        <taxon>Dikarya</taxon>
        <taxon>Ascomycota</taxon>
        <taxon>Pezizomycotina</taxon>
        <taxon>Eurotiomycetes</taxon>
        <taxon>Eurotiomycetidae</taxon>
        <taxon>Eurotiales</taxon>
        <taxon>Aspergillaceae</taxon>
        <taxon>Aspergillus</taxon>
        <taxon>Aspergillus subgen. Circumdati</taxon>
    </lineage>
</organism>
<feature type="region of interest" description="Disordered" evidence="1">
    <location>
        <begin position="71"/>
        <end position="124"/>
    </location>
</feature>
<evidence type="ECO:0000313" key="3">
    <source>
        <dbReference type="Proteomes" id="UP000325780"/>
    </source>
</evidence>
<evidence type="ECO:0000313" key="2">
    <source>
        <dbReference type="EMBL" id="KAE8144498.1"/>
    </source>
</evidence>
<sequence>MGINIPDVQRTVVWDFPPHREICDVWQLIGRGSRQAGLESIALIFLPHWCFHVQDQERSRDSSSPYLIKQSERQQSPLLPRDNLDEASDAESIATTTSDCSIEGSDEEDRSTPGAISHRKGKLNQGQTLSTEWKTLIYGQCYRNGFLTYLGEDPSQDLISENCCNRCNPDRVPTLSEPPVRKEPFVKPRKNTRADVALRLIDRWAKEQDGEIWDSPQRVFPRSADFFMRKKVRWRLAELYETRSKISDTLEQLFQEIRLLQEWQYQTTHAERLYHFLHPITGQVNTEYCRALSR</sequence>
<dbReference type="CDD" id="cd18785">
    <property type="entry name" value="SF2_C"/>
    <property type="match status" value="1"/>
</dbReference>
<keyword evidence="3" id="KW-1185">Reference proteome</keyword>
<dbReference type="AlphaFoldDB" id="A0A5N6TDP4"/>
<dbReference type="Gene3D" id="3.40.50.300">
    <property type="entry name" value="P-loop containing nucleotide triphosphate hydrolases"/>
    <property type="match status" value="1"/>
</dbReference>
<evidence type="ECO:0000256" key="1">
    <source>
        <dbReference type="SAM" id="MobiDB-lite"/>
    </source>
</evidence>
<dbReference type="EMBL" id="ML742502">
    <property type="protein sequence ID" value="KAE8144498.1"/>
    <property type="molecule type" value="Genomic_DNA"/>
</dbReference>
<reference evidence="2 3" key="1">
    <citation type="submission" date="2019-04" db="EMBL/GenBank/DDBJ databases">
        <title>Friends and foes A comparative genomics study of 23 Aspergillus species from section Flavi.</title>
        <authorList>
            <consortium name="DOE Joint Genome Institute"/>
            <person name="Kjaerbolling I."/>
            <person name="Vesth T."/>
            <person name="Frisvad J.C."/>
            <person name="Nybo J.L."/>
            <person name="Theobald S."/>
            <person name="Kildgaard S."/>
            <person name="Isbrandt T."/>
            <person name="Kuo A."/>
            <person name="Sato A."/>
            <person name="Lyhne E.K."/>
            <person name="Kogle M.E."/>
            <person name="Wiebenga A."/>
            <person name="Kun R.S."/>
            <person name="Lubbers R.J."/>
            <person name="Makela M.R."/>
            <person name="Barry K."/>
            <person name="Chovatia M."/>
            <person name="Clum A."/>
            <person name="Daum C."/>
            <person name="Haridas S."/>
            <person name="He G."/>
            <person name="LaButti K."/>
            <person name="Lipzen A."/>
            <person name="Mondo S."/>
            <person name="Riley R."/>
            <person name="Salamov A."/>
            <person name="Simmons B.A."/>
            <person name="Magnuson J.K."/>
            <person name="Henrissat B."/>
            <person name="Mortensen U.H."/>
            <person name="Larsen T.O."/>
            <person name="Devries R.P."/>
            <person name="Grigoriev I.V."/>
            <person name="Machida M."/>
            <person name="Baker S.E."/>
            <person name="Andersen M.R."/>
        </authorList>
    </citation>
    <scope>NUCLEOTIDE SEQUENCE [LARGE SCALE GENOMIC DNA]</scope>
    <source>
        <strain evidence="2 3">IBT 18842</strain>
    </source>
</reference>